<accession>A0A098L909</accession>
<dbReference type="PANTHER" id="PTHR34383">
    <property type="entry name" value="POLYPHOSPHATE:AMP PHOSPHOTRANSFERASE-RELATED"/>
    <property type="match status" value="1"/>
</dbReference>
<sequence length="245" mass="28930">MKKLLSLSTKAPEKFEKEKIKKLIPELSEQISDYQKILYAQSKYSLLVILQGLDASGKDGLINTVFHGVNPLGCNVKAFKAPTKEELSYDFLWRVHKAVPPKGQISIFNRSHYEDVLVPTVEGWINKTELKNRFEHINNFEKLLQDNGTVILKFYLHVSKKEQKKRLKERKTNPKKFWKHNDGDWETAKKFDRYMEAYEEVFKQCKAPEWNIIPSDQNWYKEYLVAKKIKETLKEMKLEYPGLEE</sequence>
<gene>
    <name evidence="5" type="ORF">MYP_576</name>
</gene>
<dbReference type="Gene3D" id="3.40.50.300">
    <property type="entry name" value="P-loop containing nucleotide triphosphate hydrolases"/>
    <property type="match status" value="1"/>
</dbReference>
<dbReference type="Proteomes" id="UP000030185">
    <property type="component" value="Unassembled WGS sequence"/>
</dbReference>
<dbReference type="GO" id="GO:0008976">
    <property type="term" value="F:polyphosphate kinase activity"/>
    <property type="evidence" value="ECO:0007669"/>
    <property type="project" value="InterPro"/>
</dbReference>
<dbReference type="RefSeq" id="WP_045458069.1">
    <property type="nucleotide sequence ID" value="NZ_BBLT01000001.1"/>
</dbReference>
<dbReference type="GO" id="GO:0006797">
    <property type="term" value="P:polyphosphate metabolic process"/>
    <property type="evidence" value="ECO:0007669"/>
    <property type="project" value="InterPro"/>
</dbReference>
<dbReference type="NCBIfam" id="TIGR03709">
    <property type="entry name" value="PPK2_rel_1"/>
    <property type="match status" value="1"/>
</dbReference>
<dbReference type="AlphaFoldDB" id="A0A098L909"/>
<evidence type="ECO:0000256" key="3">
    <source>
        <dbReference type="ARBA" id="ARBA00022777"/>
    </source>
</evidence>
<name>A0A098L909_9BACT</name>
<dbReference type="STRING" id="153721.MYP_576"/>
<comment type="similarity">
    <text evidence="1">Belongs to the polyphosphate kinase 2 (PPK2) family. Class I subfamily.</text>
</comment>
<dbReference type="InterPro" id="IPR022488">
    <property type="entry name" value="PPK2-related"/>
</dbReference>
<evidence type="ECO:0000313" key="5">
    <source>
        <dbReference type="EMBL" id="GAL83350.1"/>
    </source>
</evidence>
<dbReference type="OrthoDB" id="9775224at2"/>
<dbReference type="InterPro" id="IPR016898">
    <property type="entry name" value="Polyphosphate_phosphotransfera"/>
</dbReference>
<dbReference type="EMBL" id="BBLT01000001">
    <property type="protein sequence ID" value="GAL83350.1"/>
    <property type="molecule type" value="Genomic_DNA"/>
</dbReference>
<dbReference type="PANTHER" id="PTHR34383:SF3">
    <property type="entry name" value="POLYPHOSPHATE:AMP PHOSPHOTRANSFERASE"/>
    <property type="match status" value="1"/>
</dbReference>
<dbReference type="SUPFAM" id="SSF52540">
    <property type="entry name" value="P-loop containing nucleoside triphosphate hydrolases"/>
    <property type="match status" value="1"/>
</dbReference>
<keyword evidence="6" id="KW-1185">Reference proteome</keyword>
<dbReference type="Pfam" id="PF03976">
    <property type="entry name" value="PPK2"/>
    <property type="match status" value="1"/>
</dbReference>
<dbReference type="InterPro" id="IPR022300">
    <property type="entry name" value="PPK2-rel_1"/>
</dbReference>
<keyword evidence="3 5" id="KW-0418">Kinase</keyword>
<protein>
    <submittedName>
        <fullName evidence="5">Polyphosphate kinase</fullName>
    </submittedName>
</protein>
<evidence type="ECO:0000259" key="4">
    <source>
        <dbReference type="Pfam" id="PF03976"/>
    </source>
</evidence>
<keyword evidence="2" id="KW-0808">Transferase</keyword>
<evidence type="ECO:0000313" key="6">
    <source>
        <dbReference type="Proteomes" id="UP000030185"/>
    </source>
</evidence>
<dbReference type="InterPro" id="IPR027417">
    <property type="entry name" value="P-loop_NTPase"/>
</dbReference>
<proteinExistence type="inferred from homology"/>
<evidence type="ECO:0000256" key="1">
    <source>
        <dbReference type="ARBA" id="ARBA00009924"/>
    </source>
</evidence>
<reference evidence="5 6" key="1">
    <citation type="submission" date="2014-09" db="EMBL/GenBank/DDBJ databases">
        <title>Sporocytophaga myxococcoides PG-01 genome sequencing.</title>
        <authorList>
            <person name="Liu L."/>
            <person name="Gao P.J."/>
            <person name="Chen G.J."/>
            <person name="Wang L.S."/>
        </authorList>
    </citation>
    <scope>NUCLEOTIDE SEQUENCE [LARGE SCALE GENOMIC DNA]</scope>
    <source>
        <strain evidence="5 6">PG-01</strain>
    </source>
</reference>
<dbReference type="eggNOG" id="COG2326">
    <property type="taxonomic scope" value="Bacteria"/>
</dbReference>
<feature type="domain" description="Polyphosphate kinase-2-related" evidence="4">
    <location>
        <begin position="16"/>
        <end position="238"/>
    </location>
</feature>
<comment type="caution">
    <text evidence="5">The sequence shown here is derived from an EMBL/GenBank/DDBJ whole genome shotgun (WGS) entry which is preliminary data.</text>
</comment>
<organism evidence="5 6">
    <name type="scientific">Sporocytophaga myxococcoides</name>
    <dbReference type="NCBI Taxonomy" id="153721"/>
    <lineage>
        <taxon>Bacteria</taxon>
        <taxon>Pseudomonadati</taxon>
        <taxon>Bacteroidota</taxon>
        <taxon>Cytophagia</taxon>
        <taxon>Cytophagales</taxon>
        <taxon>Cytophagaceae</taxon>
        <taxon>Sporocytophaga</taxon>
    </lineage>
</organism>
<evidence type="ECO:0000256" key="2">
    <source>
        <dbReference type="ARBA" id="ARBA00022679"/>
    </source>
</evidence>
<dbReference type="PIRSF" id="PIRSF028756">
    <property type="entry name" value="PPK2_prd"/>
    <property type="match status" value="1"/>
</dbReference>